<keyword evidence="4" id="KW-0249">Electron transport</keyword>
<keyword evidence="5 6" id="KW-0408">Iron</keyword>
<keyword evidence="2 6" id="KW-0349">Heme</keyword>
<feature type="chain" id="PRO_5013877787" evidence="7">
    <location>
        <begin position="25"/>
        <end position="168"/>
    </location>
</feature>
<feature type="signal peptide" evidence="7">
    <location>
        <begin position="1"/>
        <end position="24"/>
    </location>
</feature>
<evidence type="ECO:0000256" key="3">
    <source>
        <dbReference type="ARBA" id="ARBA00022723"/>
    </source>
</evidence>
<evidence type="ECO:0000256" key="1">
    <source>
        <dbReference type="ARBA" id="ARBA00022448"/>
    </source>
</evidence>
<dbReference type="PANTHER" id="PTHR40942:SF4">
    <property type="entry name" value="CYTOCHROME C5"/>
    <property type="match status" value="1"/>
</dbReference>
<dbReference type="AlphaFoldDB" id="A0A2D2LW71"/>
<dbReference type="RefSeq" id="WP_100270454.1">
    <property type="nucleotide sequence ID" value="NZ_CP024443.1"/>
</dbReference>
<dbReference type="InterPro" id="IPR009056">
    <property type="entry name" value="Cyt_c-like_dom"/>
</dbReference>
<dbReference type="Pfam" id="PF13442">
    <property type="entry name" value="Cytochrome_CBB3"/>
    <property type="match status" value="1"/>
</dbReference>
<dbReference type="InterPro" id="IPR002323">
    <property type="entry name" value="Cyt_CIE"/>
</dbReference>
<dbReference type="Proteomes" id="UP000229340">
    <property type="component" value="Chromosome"/>
</dbReference>
<keyword evidence="7" id="KW-0732">Signal</keyword>
<dbReference type="InterPro" id="IPR036909">
    <property type="entry name" value="Cyt_c-like_dom_sf"/>
</dbReference>
<dbReference type="PANTHER" id="PTHR40942">
    <property type="match status" value="1"/>
</dbReference>
<dbReference type="SUPFAM" id="SSF46626">
    <property type="entry name" value="Cytochrome c"/>
    <property type="match status" value="1"/>
</dbReference>
<dbReference type="Gene3D" id="1.10.760.10">
    <property type="entry name" value="Cytochrome c-like domain"/>
    <property type="match status" value="1"/>
</dbReference>
<evidence type="ECO:0000256" key="2">
    <source>
        <dbReference type="ARBA" id="ARBA00022617"/>
    </source>
</evidence>
<dbReference type="PROSITE" id="PS51257">
    <property type="entry name" value="PROKAR_LIPOPROTEIN"/>
    <property type="match status" value="1"/>
</dbReference>
<reference evidence="10" key="1">
    <citation type="submission" date="2017-11" db="EMBL/GenBank/DDBJ databases">
        <title>Complete genome sequence of Moraxella osloensis NP7 isolated from human skin.</title>
        <authorList>
            <person name="Lee K."/>
            <person name="Lim J.Y."/>
            <person name="Hwang I."/>
        </authorList>
    </citation>
    <scope>NUCLEOTIDE SEQUENCE [LARGE SCALE GENOMIC DNA]</scope>
    <source>
        <strain evidence="10">NP7</strain>
    </source>
</reference>
<dbReference type="GO" id="GO:0005506">
    <property type="term" value="F:iron ion binding"/>
    <property type="evidence" value="ECO:0007669"/>
    <property type="project" value="InterPro"/>
</dbReference>
<accession>A0A2D2LW71</accession>
<evidence type="ECO:0000256" key="6">
    <source>
        <dbReference type="PROSITE-ProRule" id="PRU00433"/>
    </source>
</evidence>
<sequence length="168" mass="16996">MLPISTRNATLASLMIALGLTMSACSKHESAESKPTEEIAAQQGEIARANHPMPVASQPASFVPPTAASAAATTTTTTATATQVSADAGEKLFGSVCATCHTAGLMGAPKLGDKAAWAPRIAQGKDTLYKNAIVGYQGKAGVMPAKGGSQASDEEVKAAVDYMVSKAS</sequence>
<evidence type="ECO:0000259" key="8">
    <source>
        <dbReference type="PROSITE" id="PS51007"/>
    </source>
</evidence>
<evidence type="ECO:0000256" key="4">
    <source>
        <dbReference type="ARBA" id="ARBA00022982"/>
    </source>
</evidence>
<proteinExistence type="predicted"/>
<evidence type="ECO:0000256" key="5">
    <source>
        <dbReference type="ARBA" id="ARBA00023004"/>
    </source>
</evidence>
<gene>
    <name evidence="9" type="ORF">NP7_08380</name>
</gene>
<evidence type="ECO:0000256" key="7">
    <source>
        <dbReference type="SAM" id="SignalP"/>
    </source>
</evidence>
<name>A0A2D2LW71_FAUOS</name>
<organism evidence="9 10">
    <name type="scientific">Faucicola osloensis</name>
    <name type="common">Moraxella osloensis</name>
    <dbReference type="NCBI Taxonomy" id="34062"/>
    <lineage>
        <taxon>Bacteria</taxon>
        <taxon>Pseudomonadati</taxon>
        <taxon>Pseudomonadota</taxon>
        <taxon>Gammaproteobacteria</taxon>
        <taxon>Moraxellales</taxon>
        <taxon>Moraxellaceae</taxon>
        <taxon>Faucicola</taxon>
    </lineage>
</organism>
<dbReference type="GO" id="GO:0020037">
    <property type="term" value="F:heme binding"/>
    <property type="evidence" value="ECO:0007669"/>
    <property type="project" value="InterPro"/>
</dbReference>
<feature type="domain" description="Cytochrome c" evidence="8">
    <location>
        <begin position="84"/>
        <end position="167"/>
    </location>
</feature>
<dbReference type="EMBL" id="CP024443">
    <property type="protein sequence ID" value="ATR79263.1"/>
    <property type="molecule type" value="Genomic_DNA"/>
</dbReference>
<evidence type="ECO:0000313" key="9">
    <source>
        <dbReference type="EMBL" id="ATR79263.1"/>
    </source>
</evidence>
<keyword evidence="1" id="KW-0813">Transport</keyword>
<dbReference type="PROSITE" id="PS51007">
    <property type="entry name" value="CYTC"/>
    <property type="match status" value="1"/>
</dbReference>
<keyword evidence="3 6" id="KW-0479">Metal-binding</keyword>
<dbReference type="STRING" id="34062.AXE82_04500"/>
<dbReference type="PRINTS" id="PR00607">
    <property type="entry name" value="CYTCHROMECIE"/>
</dbReference>
<protein>
    <submittedName>
        <fullName evidence="9">Cytochrome c5 family protein</fullName>
    </submittedName>
</protein>
<evidence type="ECO:0000313" key="10">
    <source>
        <dbReference type="Proteomes" id="UP000229340"/>
    </source>
</evidence>
<dbReference type="GO" id="GO:0009055">
    <property type="term" value="F:electron transfer activity"/>
    <property type="evidence" value="ECO:0007669"/>
    <property type="project" value="InterPro"/>
</dbReference>